<comment type="caution">
    <text evidence="1">The sequence shown here is derived from an EMBL/GenBank/DDBJ whole genome shotgun (WGS) entry which is preliminary data.</text>
</comment>
<dbReference type="Proteomes" id="UP000603200">
    <property type="component" value="Unassembled WGS sequence"/>
</dbReference>
<sequence length="67" mass="7188">MVPVTVTLEWSGVAASAGPAVMVRATVAAKVAARANVLMARTLGRGRCPRRRERSVVARIRECPQKT</sequence>
<organism evidence="1 2">
    <name type="scientific">Winogradskya humida</name>
    <dbReference type="NCBI Taxonomy" id="113566"/>
    <lineage>
        <taxon>Bacteria</taxon>
        <taxon>Bacillati</taxon>
        <taxon>Actinomycetota</taxon>
        <taxon>Actinomycetes</taxon>
        <taxon>Micromonosporales</taxon>
        <taxon>Micromonosporaceae</taxon>
        <taxon>Winogradskya</taxon>
    </lineage>
</organism>
<keyword evidence="2" id="KW-1185">Reference proteome</keyword>
<evidence type="ECO:0000313" key="2">
    <source>
        <dbReference type="Proteomes" id="UP000603200"/>
    </source>
</evidence>
<name>A0ABQ4A799_9ACTN</name>
<protein>
    <submittedName>
        <fullName evidence="1">Uncharacterized protein</fullName>
    </submittedName>
</protein>
<gene>
    <name evidence="1" type="ORF">Ahu01nite_098430</name>
</gene>
<accession>A0ABQ4A799</accession>
<reference evidence="1 2" key="1">
    <citation type="submission" date="2021-01" db="EMBL/GenBank/DDBJ databases">
        <title>Whole genome shotgun sequence of Actinoplanes humidus NBRC 14915.</title>
        <authorList>
            <person name="Komaki H."/>
            <person name="Tamura T."/>
        </authorList>
    </citation>
    <scope>NUCLEOTIDE SEQUENCE [LARGE SCALE GENOMIC DNA]</scope>
    <source>
        <strain evidence="1 2">NBRC 14915</strain>
    </source>
</reference>
<dbReference type="EMBL" id="BOMN01000150">
    <property type="protein sequence ID" value="GIE26741.1"/>
    <property type="molecule type" value="Genomic_DNA"/>
</dbReference>
<proteinExistence type="predicted"/>
<evidence type="ECO:0000313" key="1">
    <source>
        <dbReference type="EMBL" id="GIE26741.1"/>
    </source>
</evidence>